<dbReference type="AlphaFoldDB" id="D1P3L5"/>
<gene>
    <name evidence="1" type="ORF">PROVRUST_06886</name>
</gene>
<organism evidence="1 2">
    <name type="scientific">Providencia rustigianii DSM 4541</name>
    <dbReference type="NCBI Taxonomy" id="500637"/>
    <lineage>
        <taxon>Bacteria</taxon>
        <taxon>Pseudomonadati</taxon>
        <taxon>Pseudomonadota</taxon>
        <taxon>Gammaproteobacteria</taxon>
        <taxon>Enterobacterales</taxon>
        <taxon>Morganellaceae</taxon>
        <taxon>Providencia</taxon>
    </lineage>
</organism>
<reference evidence="1" key="1">
    <citation type="submission" date="2009-12" db="EMBL/GenBank/DDBJ databases">
        <authorList>
            <person name="Weinstock G."/>
            <person name="Sodergren E."/>
            <person name="Clifton S."/>
            <person name="Fulton L."/>
            <person name="Fulton B."/>
            <person name="Courtney L."/>
            <person name="Fronick C."/>
            <person name="Harrison M."/>
            <person name="Strong C."/>
            <person name="Farmer C."/>
            <person name="Delahaunty K."/>
            <person name="Markovic C."/>
            <person name="Hall O."/>
            <person name="Minx P."/>
            <person name="Tomlinson C."/>
            <person name="Mitreva M."/>
            <person name="Nelson J."/>
            <person name="Hou S."/>
            <person name="Wollam A."/>
            <person name="Pepin K.H."/>
            <person name="Johnson M."/>
            <person name="Bhonagiri V."/>
            <person name="Nash W.E."/>
            <person name="Warren W."/>
            <person name="Chinwalla A."/>
            <person name="Mardis E.R."/>
            <person name="Wilson R.K."/>
        </authorList>
    </citation>
    <scope>NUCLEOTIDE SEQUENCE [LARGE SCALE GENOMIC DNA]</scope>
    <source>
        <strain evidence="1">DSM 4541</strain>
    </source>
</reference>
<sequence length="54" mass="6824">MHQNEKVSPSFACGFQERQTYHLKLLYRYREKLKIYFYYFNHPTHNIHQKTIFK</sequence>
<dbReference type="HOGENOM" id="CLU_3046908_0_0_6"/>
<proteinExistence type="predicted"/>
<name>D1P3L5_9GAMM</name>
<dbReference type="Proteomes" id="UP000005512">
    <property type="component" value="Unassembled WGS sequence"/>
</dbReference>
<dbReference type="EMBL" id="ABXV02000027">
    <property type="protein sequence ID" value="EFB72131.1"/>
    <property type="molecule type" value="Genomic_DNA"/>
</dbReference>
<keyword evidence="2" id="KW-1185">Reference proteome</keyword>
<comment type="caution">
    <text evidence="1">The sequence shown here is derived from an EMBL/GenBank/DDBJ whole genome shotgun (WGS) entry which is preliminary data.</text>
</comment>
<accession>D1P3L5</accession>
<evidence type="ECO:0000313" key="2">
    <source>
        <dbReference type="Proteomes" id="UP000005512"/>
    </source>
</evidence>
<protein>
    <submittedName>
        <fullName evidence="1">Uncharacterized protein</fullName>
    </submittedName>
</protein>
<evidence type="ECO:0000313" key="1">
    <source>
        <dbReference type="EMBL" id="EFB72131.1"/>
    </source>
</evidence>